<keyword evidence="6" id="KW-0573">Peptidoglycan synthesis</keyword>
<comment type="similarity">
    <text evidence="11">Belongs to the SEDS family. FtsW subfamily.</text>
</comment>
<evidence type="ECO:0000256" key="8">
    <source>
        <dbReference type="ARBA" id="ARBA00023136"/>
    </source>
</evidence>
<keyword evidence="18" id="KW-1185">Reference proteome</keyword>
<dbReference type="RefSeq" id="WP_236098898.1">
    <property type="nucleotide sequence ID" value="NZ_JAKGUD010000003.1"/>
</dbReference>
<dbReference type="EC" id="2.4.99.28" evidence="14"/>
<keyword evidence="8 16" id="KW-0472">Membrane</keyword>
<evidence type="ECO:0000256" key="13">
    <source>
        <dbReference type="ARBA" id="ARBA00041418"/>
    </source>
</evidence>
<dbReference type="InterPro" id="IPR001182">
    <property type="entry name" value="FtsW/RodA"/>
</dbReference>
<comment type="catalytic activity">
    <reaction evidence="15">
        <text>[GlcNAc-(1-&gt;4)-Mur2Ac(oyl-L-Ala-gamma-D-Glu-L-Lys-D-Ala-D-Ala)](n)-di-trans,octa-cis-undecaprenyl diphosphate + beta-D-GlcNAc-(1-&gt;4)-Mur2Ac(oyl-L-Ala-gamma-D-Glu-L-Lys-D-Ala-D-Ala)-di-trans,octa-cis-undecaprenyl diphosphate = [GlcNAc-(1-&gt;4)-Mur2Ac(oyl-L-Ala-gamma-D-Glu-L-Lys-D-Ala-D-Ala)](n+1)-di-trans,octa-cis-undecaprenyl diphosphate + di-trans,octa-cis-undecaprenyl diphosphate + H(+)</text>
        <dbReference type="Rhea" id="RHEA:23708"/>
        <dbReference type="Rhea" id="RHEA-COMP:9602"/>
        <dbReference type="Rhea" id="RHEA-COMP:9603"/>
        <dbReference type="ChEBI" id="CHEBI:15378"/>
        <dbReference type="ChEBI" id="CHEBI:58405"/>
        <dbReference type="ChEBI" id="CHEBI:60033"/>
        <dbReference type="ChEBI" id="CHEBI:78435"/>
        <dbReference type="EC" id="2.4.99.28"/>
    </reaction>
</comment>
<evidence type="ECO:0000256" key="6">
    <source>
        <dbReference type="ARBA" id="ARBA00022984"/>
    </source>
</evidence>
<evidence type="ECO:0000256" key="9">
    <source>
        <dbReference type="ARBA" id="ARBA00032370"/>
    </source>
</evidence>
<keyword evidence="3" id="KW-0808">Transferase</keyword>
<comment type="subcellular location">
    <subcellularLocation>
        <location evidence="1">Membrane</location>
        <topology evidence="1">Multi-pass membrane protein</topology>
    </subcellularLocation>
</comment>
<feature type="transmembrane region" description="Helical" evidence="16">
    <location>
        <begin position="255"/>
        <end position="281"/>
    </location>
</feature>
<feature type="transmembrane region" description="Helical" evidence="16">
    <location>
        <begin position="7"/>
        <end position="28"/>
    </location>
</feature>
<evidence type="ECO:0000256" key="1">
    <source>
        <dbReference type="ARBA" id="ARBA00004141"/>
    </source>
</evidence>
<keyword evidence="4 16" id="KW-0812">Transmembrane</keyword>
<evidence type="ECO:0000256" key="16">
    <source>
        <dbReference type="SAM" id="Phobius"/>
    </source>
</evidence>
<keyword evidence="7 16" id="KW-1133">Transmembrane helix</keyword>
<evidence type="ECO:0000313" key="18">
    <source>
        <dbReference type="Proteomes" id="UP001200430"/>
    </source>
</evidence>
<feature type="transmembrane region" description="Helical" evidence="16">
    <location>
        <begin position="73"/>
        <end position="91"/>
    </location>
</feature>
<dbReference type="EMBL" id="JAKGUD010000003">
    <property type="protein sequence ID" value="MCF4142150.1"/>
    <property type="molecule type" value="Genomic_DNA"/>
</dbReference>
<accession>A0ABS9ELS5</accession>
<evidence type="ECO:0000256" key="14">
    <source>
        <dbReference type="ARBA" id="ARBA00044770"/>
    </source>
</evidence>
<feature type="transmembrane region" description="Helical" evidence="16">
    <location>
        <begin position="293"/>
        <end position="318"/>
    </location>
</feature>
<dbReference type="PANTHER" id="PTHR30474:SF2">
    <property type="entry name" value="PEPTIDOGLYCAN GLYCOSYLTRANSFERASE FTSW-RELATED"/>
    <property type="match status" value="1"/>
</dbReference>
<dbReference type="PANTHER" id="PTHR30474">
    <property type="entry name" value="CELL CYCLE PROTEIN"/>
    <property type="match status" value="1"/>
</dbReference>
<evidence type="ECO:0000256" key="5">
    <source>
        <dbReference type="ARBA" id="ARBA00022960"/>
    </source>
</evidence>
<evidence type="ECO:0000256" key="12">
    <source>
        <dbReference type="ARBA" id="ARBA00041185"/>
    </source>
</evidence>
<keyword evidence="5" id="KW-0133">Cell shape</keyword>
<feature type="transmembrane region" description="Helical" evidence="16">
    <location>
        <begin position="134"/>
        <end position="153"/>
    </location>
</feature>
<reference evidence="17 18" key="1">
    <citation type="submission" date="2022-01" db="EMBL/GenBank/DDBJ databases">
        <title>Dethiosulfovibrio faecalis sp. nov., a novel proteolytic, non-sulfur-reducing bacterium isolated from a marine aquaculture solid waste bioreactor.</title>
        <authorList>
            <person name="Grabowski S."/>
            <person name="Apolinario E."/>
            <person name="Schneider N."/>
            <person name="Marshall C.W."/>
            <person name="Sowers K.R."/>
        </authorList>
    </citation>
    <scope>NUCLEOTIDE SEQUENCE [LARGE SCALE GENOMIC DNA]</scope>
    <source>
        <strain evidence="17 18">DSM 12537</strain>
    </source>
</reference>
<dbReference type="Pfam" id="PF01098">
    <property type="entry name" value="FTSW_RODA_SPOVE"/>
    <property type="match status" value="1"/>
</dbReference>
<feature type="transmembrane region" description="Helical" evidence="16">
    <location>
        <begin position="217"/>
        <end position="235"/>
    </location>
</feature>
<gene>
    <name evidence="17" type="ORF">L2W38_04915</name>
</gene>
<evidence type="ECO:0000313" key="17">
    <source>
        <dbReference type="EMBL" id="MCF4142150.1"/>
    </source>
</evidence>
<dbReference type="Proteomes" id="UP001200430">
    <property type="component" value="Unassembled WGS sequence"/>
</dbReference>
<evidence type="ECO:0000256" key="3">
    <source>
        <dbReference type="ARBA" id="ARBA00022679"/>
    </source>
</evidence>
<evidence type="ECO:0000256" key="11">
    <source>
        <dbReference type="ARBA" id="ARBA00038053"/>
    </source>
</evidence>
<evidence type="ECO:0000256" key="7">
    <source>
        <dbReference type="ARBA" id="ARBA00022989"/>
    </source>
</evidence>
<evidence type="ECO:0000256" key="15">
    <source>
        <dbReference type="ARBA" id="ARBA00049902"/>
    </source>
</evidence>
<evidence type="ECO:0000256" key="4">
    <source>
        <dbReference type="ARBA" id="ARBA00022692"/>
    </source>
</evidence>
<feature type="transmembrane region" description="Helical" evidence="16">
    <location>
        <begin position="103"/>
        <end position="122"/>
    </location>
</feature>
<feature type="transmembrane region" description="Helical" evidence="16">
    <location>
        <begin position="330"/>
        <end position="352"/>
    </location>
</feature>
<evidence type="ECO:0000256" key="10">
    <source>
        <dbReference type="ARBA" id="ARBA00033270"/>
    </source>
</evidence>
<protein>
    <recommendedName>
        <fullName evidence="12">Probable peptidoglycan glycosyltransferase FtsW</fullName>
        <ecNumber evidence="14">2.4.99.28</ecNumber>
    </recommendedName>
    <alternativeName>
        <fullName evidence="13">Cell division protein FtsW</fullName>
    </alternativeName>
    <alternativeName>
        <fullName evidence="10">Cell wall polymerase</fullName>
    </alternativeName>
    <alternativeName>
        <fullName evidence="9">Peptidoglycan polymerase</fullName>
    </alternativeName>
</protein>
<evidence type="ECO:0000256" key="2">
    <source>
        <dbReference type="ARBA" id="ARBA00022676"/>
    </source>
</evidence>
<comment type="caution">
    <text evidence="17">The sequence shown here is derived from an EMBL/GenBank/DDBJ whole genome shotgun (WGS) entry which is preliminary data.</text>
</comment>
<name>A0ABS9ELS5_9BACT</name>
<proteinExistence type="inferred from homology"/>
<feature type="transmembrane region" description="Helical" evidence="16">
    <location>
        <begin position="173"/>
        <end position="196"/>
    </location>
</feature>
<sequence length="364" mass="39998">MRSGRDPVVWIVPLILSALGIVVILSLTTVRLGNGSVSFVLGQRQTQWLAVALICMLISSALPLDFWWNRSGLFLLSSWILTWLTLIPGIGTGGGGASRWIKIGSISFQPLELLVFFLMIHLCKIYTRKKLKSFRAFSLTLLLIFIAAVPVLLQPDLGGTLLLFFLAMGIYVQAYGFLLPLTSAILLSPVFVFLSQKGYRQRRIVAWLDPWSDPSDVGYQTIQGLIAFANGGFWGTGLGKAVQRSRFLPAAHTDFIFAAIAETLGVIGSVTVLSLFSLWFFRIYCHFRQAEDSSIALLLWAGALSIAIPLIVNIGGISNAIPMTGMPLPFLSYGGSSLVISWLKIGLILRALRELYDGKRWVGD</sequence>
<keyword evidence="2" id="KW-0328">Glycosyltransferase</keyword>
<organism evidence="17 18">
    <name type="scientific">Dethiosulfovibrio marinus</name>
    <dbReference type="NCBI Taxonomy" id="133532"/>
    <lineage>
        <taxon>Bacteria</taxon>
        <taxon>Thermotogati</taxon>
        <taxon>Synergistota</taxon>
        <taxon>Synergistia</taxon>
        <taxon>Synergistales</taxon>
        <taxon>Dethiosulfovibrionaceae</taxon>
        <taxon>Dethiosulfovibrio</taxon>
    </lineage>
</organism>
<feature type="transmembrane region" description="Helical" evidence="16">
    <location>
        <begin position="48"/>
        <end position="66"/>
    </location>
</feature>